<evidence type="ECO:0000313" key="1">
    <source>
        <dbReference type="EMBL" id="PZQ61411.1"/>
    </source>
</evidence>
<dbReference type="EMBL" id="QFPP01000668">
    <property type="protein sequence ID" value="PZQ61411.1"/>
    <property type="molecule type" value="Genomic_DNA"/>
</dbReference>
<name>A0A2W5P6H2_VARPD</name>
<dbReference type="AlphaFoldDB" id="A0A2W5P6H2"/>
<organism evidence="1 2">
    <name type="scientific">Variovorax paradoxus</name>
    <dbReference type="NCBI Taxonomy" id="34073"/>
    <lineage>
        <taxon>Bacteria</taxon>
        <taxon>Pseudomonadati</taxon>
        <taxon>Pseudomonadota</taxon>
        <taxon>Betaproteobacteria</taxon>
        <taxon>Burkholderiales</taxon>
        <taxon>Comamonadaceae</taxon>
        <taxon>Variovorax</taxon>
    </lineage>
</organism>
<proteinExistence type="predicted"/>
<comment type="caution">
    <text evidence="1">The sequence shown here is derived from an EMBL/GenBank/DDBJ whole genome shotgun (WGS) entry which is preliminary data.</text>
</comment>
<dbReference type="Proteomes" id="UP000249135">
    <property type="component" value="Unassembled WGS sequence"/>
</dbReference>
<reference evidence="1 2" key="1">
    <citation type="submission" date="2017-08" db="EMBL/GenBank/DDBJ databases">
        <title>Infants hospitalized years apart are colonized by the same room-sourced microbial strains.</title>
        <authorList>
            <person name="Brooks B."/>
            <person name="Olm M.R."/>
            <person name="Firek B.A."/>
            <person name="Baker R."/>
            <person name="Thomas B.C."/>
            <person name="Morowitz M.J."/>
            <person name="Banfield J.F."/>
        </authorList>
    </citation>
    <scope>NUCLEOTIDE SEQUENCE [LARGE SCALE GENOMIC DNA]</scope>
    <source>
        <strain evidence="1">S2_005_003_R2_41</strain>
    </source>
</reference>
<gene>
    <name evidence="1" type="ORF">DI563_29060</name>
</gene>
<accession>A0A2W5P6H2</accession>
<evidence type="ECO:0000313" key="2">
    <source>
        <dbReference type="Proteomes" id="UP000249135"/>
    </source>
</evidence>
<protein>
    <submittedName>
        <fullName evidence="1">Uncharacterized protein</fullName>
    </submittedName>
</protein>
<sequence length="96" mass="10033">MAAARPPEPCTPRAVLLLMVTGVLSSVAWRSSATLLASARPLRSNSPTKPPPMVARPPAVLTSVARLSVRVMLLLREVAFCSQMLLAAAAPPTACT</sequence>